<reference evidence="1 2" key="1">
    <citation type="submission" date="2020-04" db="EMBL/GenBank/DDBJ databases">
        <title>Bacillus sp. UniB3 isolated from commercial digestive syrup.</title>
        <authorList>
            <person name="Thorat V."/>
            <person name="Kirdat K."/>
            <person name="Tiwarekar B."/>
            <person name="Yadav A."/>
        </authorList>
    </citation>
    <scope>NUCLEOTIDE SEQUENCE [LARGE SCALE GENOMIC DNA]</scope>
    <source>
        <strain evidence="1 2">UniB3</strain>
    </source>
</reference>
<evidence type="ECO:0000313" key="2">
    <source>
        <dbReference type="Proteomes" id="UP000588491"/>
    </source>
</evidence>
<proteinExistence type="predicted"/>
<dbReference type="SUPFAM" id="SSF158397">
    <property type="entry name" value="TM1646-like"/>
    <property type="match status" value="1"/>
</dbReference>
<organism evidence="1 2">
    <name type="scientific">Niallia alba</name>
    <dbReference type="NCBI Taxonomy" id="2729105"/>
    <lineage>
        <taxon>Bacteria</taxon>
        <taxon>Bacillati</taxon>
        <taxon>Bacillota</taxon>
        <taxon>Bacilli</taxon>
        <taxon>Bacillales</taxon>
        <taxon>Bacillaceae</taxon>
        <taxon>Niallia</taxon>
    </lineage>
</organism>
<dbReference type="RefSeq" id="WP_016204714.1">
    <property type="nucleotide sequence ID" value="NZ_JABBPK010000001.1"/>
</dbReference>
<comment type="caution">
    <text evidence="1">The sequence shown here is derived from an EMBL/GenBank/DDBJ whole genome shotgun (WGS) entry which is preliminary data.</text>
</comment>
<gene>
    <name evidence="1" type="ORF">HHU08_00230</name>
</gene>
<sequence>MKINKDIRLNSEGTRIETKGSLGNSKFRGYVQQQNEKLKVEQLQNLMKNIDDTGNRLGRSQNLKDLTKYKTLVKQFVKEAVEFGMQVKKDNSWDQFGQGRDLSVVQVIDDKLVELTEEVIAKEKNSLNILDKIGEIKGLLINIYT</sequence>
<dbReference type="InterPro" id="IPR005585">
    <property type="entry name" value="DUF327"/>
</dbReference>
<dbReference type="Gene3D" id="1.20.120.490">
    <property type="entry name" value="Hypothetical protein TM1646-like domain"/>
    <property type="match status" value="1"/>
</dbReference>
<dbReference type="Proteomes" id="UP000588491">
    <property type="component" value="Unassembled WGS sequence"/>
</dbReference>
<keyword evidence="2" id="KW-1185">Reference proteome</keyword>
<dbReference type="AlphaFoldDB" id="A0A7Y0K4F2"/>
<name>A0A7Y0K4F2_9BACI</name>
<accession>A0A7Y0K4F2</accession>
<evidence type="ECO:0000313" key="1">
    <source>
        <dbReference type="EMBL" id="NMO75491.1"/>
    </source>
</evidence>
<protein>
    <submittedName>
        <fullName evidence="1">YaaR family protein</fullName>
    </submittedName>
</protein>
<dbReference type="InterPro" id="IPR024042">
    <property type="entry name" value="TM1646-like_dom_sf"/>
</dbReference>
<dbReference type="Pfam" id="PF03885">
    <property type="entry name" value="DUF327"/>
    <property type="match status" value="1"/>
</dbReference>
<dbReference type="EMBL" id="JABBPK010000001">
    <property type="protein sequence ID" value="NMO75491.1"/>
    <property type="molecule type" value="Genomic_DNA"/>
</dbReference>